<reference evidence="2 3" key="1">
    <citation type="submission" date="2018-12" db="EMBL/GenBank/DDBJ databases">
        <authorList>
            <person name="Li A."/>
            <person name="Zhang M."/>
            <person name="Zhu H."/>
        </authorList>
    </citation>
    <scope>NUCLEOTIDE SEQUENCE [LARGE SCALE GENOMIC DNA]</scope>
    <source>
        <strain evidence="2 3">R04H25</strain>
    </source>
</reference>
<feature type="compositionally biased region" description="Low complexity" evidence="1">
    <location>
        <begin position="34"/>
        <end position="52"/>
    </location>
</feature>
<protein>
    <submittedName>
        <fullName evidence="2">Elongation factor P hydroxylase</fullName>
    </submittedName>
</protein>
<comment type="caution">
    <text evidence="2">The sequence shown here is derived from an EMBL/GenBank/DDBJ whole genome shotgun (WGS) entry which is preliminary data.</text>
</comment>
<feature type="region of interest" description="Disordered" evidence="1">
    <location>
        <begin position="33"/>
        <end position="54"/>
    </location>
</feature>
<gene>
    <name evidence="2" type="ORF">EGC76_03935</name>
</gene>
<dbReference type="InterPro" id="IPR007411">
    <property type="entry name" value="EpmC"/>
</dbReference>
<proteinExistence type="predicted"/>
<keyword evidence="2" id="KW-0648">Protein biosynthesis</keyword>
<keyword evidence="2" id="KW-0251">Elongation factor</keyword>
<accession>A0A443Z6C3</accession>
<dbReference type="GO" id="GO:0003746">
    <property type="term" value="F:translation elongation factor activity"/>
    <property type="evidence" value="ECO:0007669"/>
    <property type="project" value="UniProtKB-KW"/>
</dbReference>
<dbReference type="EMBL" id="RSFE01000002">
    <property type="protein sequence ID" value="RWU12350.1"/>
    <property type="molecule type" value="Genomic_DNA"/>
</dbReference>
<dbReference type="Proteomes" id="UP000288789">
    <property type="component" value="Unassembled WGS sequence"/>
</dbReference>
<dbReference type="RefSeq" id="WP_128351716.1">
    <property type="nucleotide sequence ID" value="NZ_RSFE01000002.1"/>
</dbReference>
<dbReference type="AlphaFoldDB" id="A0A443Z6C3"/>
<evidence type="ECO:0000256" key="1">
    <source>
        <dbReference type="SAM" id="MobiDB-lite"/>
    </source>
</evidence>
<evidence type="ECO:0000313" key="2">
    <source>
        <dbReference type="EMBL" id="RWU12350.1"/>
    </source>
</evidence>
<sequence length="192" mass="22228">MTHQYQQLIELFHQCFYHDYKTRLVAGTDEPYYQPAQTQPAQTQPAQTQPAHTPEDDHQIVFAHGFFASALHEIAHWCIAGEQRRQQFDYGYWYEPDGRSAAQQAEFEHVERKPQALEWLFSLCAGVPFQVSVDNLGGIEVSRNEFTKAVQEQLHHYIINGLPTRAEAFARALADYYQQPWPASTITTWDNI</sequence>
<evidence type="ECO:0000313" key="3">
    <source>
        <dbReference type="Proteomes" id="UP000288789"/>
    </source>
</evidence>
<dbReference type="OrthoDB" id="5298591at2"/>
<dbReference type="Pfam" id="PF04315">
    <property type="entry name" value="EpmC"/>
    <property type="match status" value="1"/>
</dbReference>
<organism evidence="2 3">
    <name type="scientific">Pseudidiomarina gelatinasegens</name>
    <dbReference type="NCBI Taxonomy" id="2487740"/>
    <lineage>
        <taxon>Bacteria</taxon>
        <taxon>Pseudomonadati</taxon>
        <taxon>Pseudomonadota</taxon>
        <taxon>Gammaproteobacteria</taxon>
        <taxon>Alteromonadales</taxon>
        <taxon>Idiomarinaceae</taxon>
        <taxon>Pseudidiomarina</taxon>
    </lineage>
</organism>
<name>A0A443Z6C3_9GAMM</name>
<keyword evidence="3" id="KW-1185">Reference proteome</keyword>